<dbReference type="Pfam" id="PF04232">
    <property type="entry name" value="SpoVS"/>
    <property type="match status" value="1"/>
</dbReference>
<dbReference type="Proteomes" id="UP001211987">
    <property type="component" value="Unassembled WGS sequence"/>
</dbReference>
<dbReference type="InterPro" id="IPR036882">
    <property type="entry name" value="Alba-like_dom_sf"/>
</dbReference>
<accession>A0AB35INY7</accession>
<evidence type="ECO:0000313" key="2">
    <source>
        <dbReference type="Proteomes" id="UP001211987"/>
    </source>
</evidence>
<dbReference type="AlphaFoldDB" id="A0AB35INY7"/>
<dbReference type="EMBL" id="JAQLKE010000031">
    <property type="protein sequence ID" value="MDB7085119.1"/>
    <property type="molecule type" value="Genomic_DNA"/>
</dbReference>
<evidence type="ECO:0000313" key="1">
    <source>
        <dbReference type="EMBL" id="MDB7085119.1"/>
    </source>
</evidence>
<proteinExistence type="predicted"/>
<name>A0AB35INY7_9FIRM</name>
<gene>
    <name evidence="1" type="ORF">PM738_15025</name>
</gene>
<organism evidence="1 2">
    <name type="scientific">Thomasclavelia ramosa</name>
    <dbReference type="NCBI Taxonomy" id="1547"/>
    <lineage>
        <taxon>Bacteria</taxon>
        <taxon>Bacillati</taxon>
        <taxon>Bacillota</taxon>
        <taxon>Erysipelotrichia</taxon>
        <taxon>Erysipelotrichales</taxon>
        <taxon>Coprobacillaceae</taxon>
        <taxon>Thomasclavelia</taxon>
    </lineage>
</organism>
<dbReference type="GO" id="GO:0003676">
    <property type="term" value="F:nucleic acid binding"/>
    <property type="evidence" value="ECO:0007669"/>
    <property type="project" value="InterPro"/>
</dbReference>
<protein>
    <submittedName>
        <fullName evidence="1">Stage V sporulation protein S</fullName>
    </submittedName>
</protein>
<dbReference type="Gene3D" id="3.30.110.20">
    <property type="entry name" value="Alba-like domain"/>
    <property type="match status" value="1"/>
</dbReference>
<reference evidence="1" key="1">
    <citation type="submission" date="2023-01" db="EMBL/GenBank/DDBJ databases">
        <title>Human gut microbiome strain richness.</title>
        <authorList>
            <person name="Chen-Liaw A."/>
        </authorList>
    </citation>
    <scope>NUCLEOTIDE SEQUENCE</scope>
    <source>
        <strain evidence="1">1001217st2_G6_1001217B_191108</strain>
    </source>
</reference>
<sequence length="107" mass="11478">MKGADNIVEMKIGSGTKNGEKIRGYAPRCGKSLCELLKQNGEINIKSMGGAATNNAVKAIAHAQNLLEEENLGLIADSFVFKTEHMIREDGAEVDGVLLQIHTKLVA</sequence>
<comment type="caution">
    <text evidence="1">The sequence shown here is derived from an EMBL/GenBank/DDBJ whole genome shotgun (WGS) entry which is preliminary data.</text>
</comment>
<dbReference type="RefSeq" id="WP_009301042.1">
    <property type="nucleotide sequence ID" value="NZ_BAABXX010000002.1"/>
</dbReference>
<dbReference type="InterPro" id="IPR007347">
    <property type="entry name" value="SpoVS"/>
</dbReference>